<dbReference type="RefSeq" id="WP_129938952.1">
    <property type="nucleotide sequence ID" value="NZ_CAMIRV010000021.1"/>
</dbReference>
<keyword evidence="3 6" id="KW-0732">Signal</keyword>
<protein>
    <submittedName>
        <fullName evidence="7">MipA/OmpV family protein</fullName>
    </submittedName>
</protein>
<comment type="caution">
    <text evidence="7">The sequence shown here is derived from an EMBL/GenBank/DDBJ whole genome shotgun (WGS) entry which is preliminary data.</text>
</comment>
<comment type="subcellular location">
    <subcellularLocation>
        <location evidence="1">Cell outer membrane</location>
    </subcellularLocation>
</comment>
<dbReference type="PANTHER" id="PTHR38776">
    <property type="entry name" value="MLTA-INTERACTING PROTEIN-RELATED"/>
    <property type="match status" value="1"/>
</dbReference>
<evidence type="ECO:0000256" key="4">
    <source>
        <dbReference type="ARBA" id="ARBA00023136"/>
    </source>
</evidence>
<keyword evidence="8" id="KW-1185">Reference proteome</keyword>
<dbReference type="Pfam" id="PF06629">
    <property type="entry name" value="MipA"/>
    <property type="match status" value="1"/>
</dbReference>
<dbReference type="InterPro" id="IPR010583">
    <property type="entry name" value="MipA"/>
</dbReference>
<feature type="chain" id="PRO_5045047707" evidence="6">
    <location>
        <begin position="25"/>
        <end position="250"/>
    </location>
</feature>
<keyword evidence="4" id="KW-0472">Membrane</keyword>
<dbReference type="InterPro" id="IPR011250">
    <property type="entry name" value="OMP/PagP_B-barrel"/>
</dbReference>
<dbReference type="Proteomes" id="UP000639004">
    <property type="component" value="Unassembled WGS sequence"/>
</dbReference>
<evidence type="ECO:0000313" key="7">
    <source>
        <dbReference type="EMBL" id="MBI6182976.1"/>
    </source>
</evidence>
<evidence type="ECO:0000256" key="2">
    <source>
        <dbReference type="ARBA" id="ARBA00005722"/>
    </source>
</evidence>
<dbReference type="PANTHER" id="PTHR38776:SF1">
    <property type="entry name" value="MLTA-INTERACTING PROTEIN-RELATED"/>
    <property type="match status" value="1"/>
</dbReference>
<comment type="similarity">
    <text evidence="2">Belongs to the MipA/OmpV family.</text>
</comment>
<evidence type="ECO:0000256" key="6">
    <source>
        <dbReference type="SAM" id="SignalP"/>
    </source>
</evidence>
<reference evidence="7 8" key="1">
    <citation type="submission" date="2020-12" db="EMBL/GenBank/DDBJ databases">
        <title>Enhanced detection system for hospital associated transmission using whole genome sequencing surveillance.</title>
        <authorList>
            <person name="Harrison L.H."/>
            <person name="Van Tyne D."/>
            <person name="Marsh J.W."/>
            <person name="Griffith M.P."/>
            <person name="Snyder D.J."/>
            <person name="Cooper V.S."/>
            <person name="Mustapha M."/>
        </authorList>
    </citation>
    <scope>NUCLEOTIDE SEQUENCE [LARGE SCALE GENOMIC DNA]</scope>
    <source>
        <strain evidence="7 8">SER00238</strain>
    </source>
</reference>
<evidence type="ECO:0000256" key="1">
    <source>
        <dbReference type="ARBA" id="ARBA00004442"/>
    </source>
</evidence>
<evidence type="ECO:0000256" key="3">
    <source>
        <dbReference type="ARBA" id="ARBA00022729"/>
    </source>
</evidence>
<dbReference type="Gene3D" id="2.40.160.20">
    <property type="match status" value="1"/>
</dbReference>
<dbReference type="SUPFAM" id="SSF56925">
    <property type="entry name" value="OMPA-like"/>
    <property type="match status" value="1"/>
</dbReference>
<evidence type="ECO:0000313" key="8">
    <source>
        <dbReference type="Proteomes" id="UP000639004"/>
    </source>
</evidence>
<keyword evidence="5" id="KW-0998">Cell outer membrane</keyword>
<feature type="signal peptide" evidence="6">
    <location>
        <begin position="1"/>
        <end position="24"/>
    </location>
</feature>
<gene>
    <name evidence="7" type="ORF">JEQ07_21580</name>
</gene>
<accession>A0ABS0TX80</accession>
<name>A0ABS0TX80_SERPR</name>
<dbReference type="EMBL" id="JAEHSL010000025">
    <property type="protein sequence ID" value="MBI6182976.1"/>
    <property type="molecule type" value="Genomic_DNA"/>
</dbReference>
<organism evidence="7 8">
    <name type="scientific">Serratia proteamaculans</name>
    <dbReference type="NCBI Taxonomy" id="28151"/>
    <lineage>
        <taxon>Bacteria</taxon>
        <taxon>Pseudomonadati</taxon>
        <taxon>Pseudomonadota</taxon>
        <taxon>Gammaproteobacteria</taxon>
        <taxon>Enterobacterales</taxon>
        <taxon>Yersiniaceae</taxon>
        <taxon>Serratia</taxon>
    </lineage>
</organism>
<proteinExistence type="inferred from homology"/>
<sequence length="250" mass="27828">MMIKKQKLTWILLSAGCLSHPAWAQSPWTLGASVLVSPSPYQGEQDRVMPLPVIGYDSDRFFVQGLSAGAYLWKDLQNQLSLNAYYSPLHFKASDSDNDAMKQLNNRHATMMGGIGYRHQASWGTLRTELATDMLNNSNGFTGDVAYLYPIERGDWQLRPGVGVTYSNGKTNDYYYGVSSDESARSGLSAYKASSSWSPYLELSASYQLTPQWTTFITGRYTHLANSITDSPMVDKSGSGMLWTGVTYRF</sequence>
<evidence type="ECO:0000256" key="5">
    <source>
        <dbReference type="ARBA" id="ARBA00023237"/>
    </source>
</evidence>